<accession>A0AA47NPP2</accession>
<evidence type="ECO:0000313" key="1">
    <source>
        <dbReference type="EMBL" id="KAK0133521.1"/>
    </source>
</evidence>
<dbReference type="AlphaFoldDB" id="A0AA47NPP2"/>
<sequence>MASSATGDHLQQQAATEASFRVSHLLAKHKKPFTDGELMKEAMAIVANTVFNDFKNKDDIKAALSSVPLGPATVTRRVESLSEDVDQQVLRDLARCEYFSVQLDESLDVTDTAQLIVFVRMVFQDSTTKEDFLTLLHLKDRTRDITAKLNALNTDLQGKNRHLSHMISAVNAFKAKFCVWTTLLNSRKLTHVPNLEKMSQAIQDKDAFHPDQYCAHLDKVAAEFSRRFGELDIMEDISTFVSNPFQSTDVEKVSAKFEQVFGLQSGVDMEIIDLQNDIELKSRSRDSDFWGLVSRERFPLLTACALKVSAYFGSTYLCEMAFSQMKIIKSKYRSCLTDVHLTDCLRLAVCSYEPNYKELADNIQSQPSH</sequence>
<name>A0AA47NPP2_MERPO</name>
<dbReference type="Proteomes" id="UP001174136">
    <property type="component" value="Unassembled WGS sequence"/>
</dbReference>
<dbReference type="PANTHER" id="PTHR45913:SF21">
    <property type="entry name" value="DUF4371 DOMAIN-CONTAINING PROTEIN"/>
    <property type="match status" value="1"/>
</dbReference>
<proteinExistence type="predicted"/>
<protein>
    <submittedName>
        <fullName evidence="1">General transcription factor II-I repeat domain-containing protein 2B</fullName>
    </submittedName>
</protein>
<keyword evidence="2" id="KW-1185">Reference proteome</keyword>
<evidence type="ECO:0000313" key="2">
    <source>
        <dbReference type="Proteomes" id="UP001174136"/>
    </source>
</evidence>
<dbReference type="PANTHER" id="PTHR45913">
    <property type="entry name" value="EPM2A-INTERACTING PROTEIN 1"/>
    <property type="match status" value="1"/>
</dbReference>
<dbReference type="EMBL" id="JAOPHQ010005982">
    <property type="protein sequence ID" value="KAK0133521.1"/>
    <property type="molecule type" value="Genomic_DNA"/>
</dbReference>
<reference evidence="1" key="1">
    <citation type="journal article" date="2023" name="Front. Mar. Sci.">
        <title>A new Merluccius polli reference genome to investigate the effects of global change in West African waters.</title>
        <authorList>
            <person name="Mateo J.L."/>
            <person name="Blanco-Fernandez C."/>
            <person name="Garcia-Vazquez E."/>
            <person name="Machado-Schiaffino G."/>
        </authorList>
    </citation>
    <scope>NUCLEOTIDE SEQUENCE</scope>
    <source>
        <strain evidence="1">C29</strain>
        <tissue evidence="1">Fin</tissue>
    </source>
</reference>
<gene>
    <name evidence="1" type="ORF">N1851_030941</name>
</gene>
<comment type="caution">
    <text evidence="1">The sequence shown here is derived from an EMBL/GenBank/DDBJ whole genome shotgun (WGS) entry which is preliminary data.</text>
</comment>
<organism evidence="1 2">
    <name type="scientific">Merluccius polli</name>
    <name type="common">Benguela hake</name>
    <name type="synonym">Merluccius cadenati</name>
    <dbReference type="NCBI Taxonomy" id="89951"/>
    <lineage>
        <taxon>Eukaryota</taxon>
        <taxon>Metazoa</taxon>
        <taxon>Chordata</taxon>
        <taxon>Craniata</taxon>
        <taxon>Vertebrata</taxon>
        <taxon>Euteleostomi</taxon>
        <taxon>Actinopterygii</taxon>
        <taxon>Neopterygii</taxon>
        <taxon>Teleostei</taxon>
        <taxon>Neoteleostei</taxon>
        <taxon>Acanthomorphata</taxon>
        <taxon>Zeiogadaria</taxon>
        <taxon>Gadariae</taxon>
        <taxon>Gadiformes</taxon>
        <taxon>Gadoidei</taxon>
        <taxon>Merlucciidae</taxon>
        <taxon>Merluccius</taxon>
    </lineage>
</organism>